<reference evidence="4 5" key="1">
    <citation type="submission" date="2019-01" db="EMBL/GenBank/DDBJ databases">
        <authorList>
            <person name="B I."/>
            <person name="Ch S."/>
            <person name="Ch V.R."/>
        </authorList>
    </citation>
    <scope>NUCLEOTIDE SEQUENCE [LARGE SCALE GENOMIC DNA]</scope>
    <source>
        <strain evidence="4 5">JC507</strain>
    </source>
</reference>
<dbReference type="GO" id="GO:0016787">
    <property type="term" value="F:hydrolase activity"/>
    <property type="evidence" value="ECO:0007669"/>
    <property type="project" value="UniProtKB-KW"/>
</dbReference>
<protein>
    <submittedName>
        <fullName evidence="4">Alpha/beta hydrolase</fullName>
    </submittedName>
</protein>
<keyword evidence="5" id="KW-1185">Reference proteome</keyword>
<feature type="domain" description="Alpha/beta hydrolase fold-3" evidence="3">
    <location>
        <begin position="54"/>
        <end position="250"/>
    </location>
</feature>
<dbReference type="Gene3D" id="3.40.50.1820">
    <property type="entry name" value="alpha/beta hydrolase"/>
    <property type="match status" value="1"/>
</dbReference>
<keyword evidence="2 4" id="KW-0378">Hydrolase</keyword>
<evidence type="ECO:0000313" key="5">
    <source>
        <dbReference type="Proteomes" id="UP000306038"/>
    </source>
</evidence>
<dbReference type="InterPro" id="IPR002168">
    <property type="entry name" value="Lipase_GDXG_HIS_AS"/>
</dbReference>
<gene>
    <name evidence="4" type="ORF">EK417_02750</name>
</gene>
<dbReference type="PROSITE" id="PS01173">
    <property type="entry name" value="LIPASE_GDXG_HIS"/>
    <property type="match status" value="1"/>
</dbReference>
<comment type="similarity">
    <text evidence="1">Belongs to the 'GDXG' lipolytic enzyme family.</text>
</comment>
<evidence type="ECO:0000256" key="2">
    <source>
        <dbReference type="ARBA" id="ARBA00022801"/>
    </source>
</evidence>
<dbReference type="InterPro" id="IPR050300">
    <property type="entry name" value="GDXG_lipolytic_enzyme"/>
</dbReference>
<evidence type="ECO:0000313" key="4">
    <source>
        <dbReference type="EMBL" id="THV62793.1"/>
    </source>
</evidence>
<dbReference type="Pfam" id="PF07859">
    <property type="entry name" value="Abhydrolase_3"/>
    <property type="match status" value="1"/>
</dbReference>
<dbReference type="RefSeq" id="WP_076595484.1">
    <property type="nucleotide sequence ID" value="NZ_SDLV01000004.1"/>
</dbReference>
<comment type="caution">
    <text evidence="4">The sequence shown here is derived from an EMBL/GenBank/DDBJ whole genome shotgun (WGS) entry which is preliminary data.</text>
</comment>
<dbReference type="PANTHER" id="PTHR48081">
    <property type="entry name" value="AB HYDROLASE SUPERFAMILY PROTEIN C4A8.06C"/>
    <property type="match status" value="1"/>
</dbReference>
<evidence type="ECO:0000259" key="3">
    <source>
        <dbReference type="Pfam" id="PF07859"/>
    </source>
</evidence>
<dbReference type="InterPro" id="IPR013094">
    <property type="entry name" value="AB_hydrolase_3"/>
</dbReference>
<dbReference type="PANTHER" id="PTHR48081:SF8">
    <property type="entry name" value="ALPHA_BETA HYDROLASE FOLD-3 DOMAIN-CONTAINING PROTEIN-RELATED"/>
    <property type="match status" value="1"/>
</dbReference>
<organism evidence="4 5">
    <name type="scientific">Chryseobacterium candidae</name>
    <dbReference type="NCBI Taxonomy" id="1978493"/>
    <lineage>
        <taxon>Bacteria</taxon>
        <taxon>Pseudomonadati</taxon>
        <taxon>Bacteroidota</taxon>
        <taxon>Flavobacteriia</taxon>
        <taxon>Flavobacteriales</taxon>
        <taxon>Weeksellaceae</taxon>
        <taxon>Chryseobacterium group</taxon>
        <taxon>Chryseobacterium</taxon>
    </lineage>
</organism>
<dbReference type="EMBL" id="SDLV01000004">
    <property type="protein sequence ID" value="THV62793.1"/>
    <property type="molecule type" value="Genomic_DNA"/>
</dbReference>
<dbReference type="SUPFAM" id="SSF53474">
    <property type="entry name" value="alpha/beta-Hydrolases"/>
    <property type="match status" value="1"/>
</dbReference>
<accession>A0ABY2RB11</accession>
<sequence length="277" mass="31614">MSINNQLIEENRALYDSVGTIYPPEESIAISEEIINGIKCYWFQPENPHPNELIIYIHGGGYAVGSIRSHKAMVSHFAKELNRSVLFIEYSLAPEKPFPNGLNDVLNIYEWAFHQYPDHHFYLFGDSAGGGLIIKSVYEISRREIKSPKAVALISPWYNLETNNPSSENRQHLDQILNKEMVKNFAYAYAGNDLGPADPSKVHFESFPPVFIAVGTHEILFDDSIQFFEMVYKIQPKSQLKIYGAEGHVLTQMNIFSHSSQDLMMNINNFFNSTENE</sequence>
<dbReference type="Proteomes" id="UP000306038">
    <property type="component" value="Unassembled WGS sequence"/>
</dbReference>
<proteinExistence type="inferred from homology"/>
<dbReference type="InterPro" id="IPR029058">
    <property type="entry name" value="AB_hydrolase_fold"/>
</dbReference>
<name>A0ABY2RB11_9FLAO</name>
<evidence type="ECO:0000256" key="1">
    <source>
        <dbReference type="ARBA" id="ARBA00010515"/>
    </source>
</evidence>